<dbReference type="InterPro" id="IPR000504">
    <property type="entry name" value="RRM_dom"/>
</dbReference>
<keyword evidence="9" id="KW-1185">Reference proteome</keyword>
<evidence type="ECO:0000256" key="5">
    <source>
        <dbReference type="PROSITE-ProRule" id="PRU00176"/>
    </source>
</evidence>
<dbReference type="Proteomes" id="UP001159428">
    <property type="component" value="Unassembled WGS sequence"/>
</dbReference>
<dbReference type="InterPro" id="IPR012677">
    <property type="entry name" value="Nucleotide-bd_a/b_plait_sf"/>
</dbReference>
<dbReference type="GO" id="GO:0003729">
    <property type="term" value="F:mRNA binding"/>
    <property type="evidence" value="ECO:0007669"/>
    <property type="project" value="TreeGrafter"/>
</dbReference>
<sequence>MLNTKMVRGTSKGDDIGKIFVGGLSTETTKESLQEYFSDFGEVTDCIVMRDTATKRSRGFGFVTFQDPASVDSVCQKAEHILDNKKVDPKRAVPRGPGQQEMISTQSPGGQSRDAGNNENKIFVGGLSSNTTEDDLRRFFSAIGKVVHVKLMYDKENSRMRGFGFVTFESSEAVEEACRIHYHDINGKTVEAKKAEQRDSRMGPGGSMGMGGAQMNSGYNSAQYYPQMQGQYGGPPPVPGMGRGYPGYSAIPQGYPGAPNMVTPGYGYGGYDQTSMYGAQTSVATPGYGNYSAVPSSAASMAATSGGYPDYSQMSAATPQAGMPATTPGGQPRLETPATTDYSVYGLGNYPQQESNYGPARTSFSSDSGYSGFAGNAEQPGYGPGPYGGGESLGRGGNVSRGFHPYGR</sequence>
<keyword evidence="3" id="KW-0677">Repeat</keyword>
<dbReference type="Gene3D" id="3.30.70.330">
    <property type="match status" value="2"/>
</dbReference>
<evidence type="ECO:0000256" key="6">
    <source>
        <dbReference type="SAM" id="MobiDB-lite"/>
    </source>
</evidence>
<gene>
    <name evidence="8" type="ORF">PMEA_00010099</name>
</gene>
<feature type="region of interest" description="Disordered" evidence="6">
    <location>
        <begin position="88"/>
        <end position="123"/>
    </location>
</feature>
<keyword evidence="2" id="KW-0963">Cytoplasm</keyword>
<comment type="caution">
    <text evidence="8">The sequence shown here is derived from an EMBL/GenBank/DDBJ whole genome shotgun (WGS) entry which is preliminary data.</text>
</comment>
<evidence type="ECO:0000259" key="7">
    <source>
        <dbReference type="PROSITE" id="PS50102"/>
    </source>
</evidence>
<dbReference type="GO" id="GO:0005737">
    <property type="term" value="C:cytoplasm"/>
    <property type="evidence" value="ECO:0007669"/>
    <property type="project" value="UniProtKB-SubCell"/>
</dbReference>
<dbReference type="PROSITE" id="PS50102">
    <property type="entry name" value="RRM"/>
    <property type="match status" value="2"/>
</dbReference>
<evidence type="ECO:0000256" key="3">
    <source>
        <dbReference type="ARBA" id="ARBA00022737"/>
    </source>
</evidence>
<reference evidence="8 9" key="1">
    <citation type="submission" date="2022-05" db="EMBL/GenBank/DDBJ databases">
        <authorList>
            <consortium name="Genoscope - CEA"/>
            <person name="William W."/>
        </authorList>
    </citation>
    <scope>NUCLEOTIDE SEQUENCE [LARGE SCALE GENOMIC DNA]</scope>
</reference>
<dbReference type="EMBL" id="CALNXJ010000002">
    <property type="protein sequence ID" value="CAH3033509.1"/>
    <property type="molecule type" value="Genomic_DNA"/>
</dbReference>
<organism evidence="8 9">
    <name type="scientific">Pocillopora meandrina</name>
    <dbReference type="NCBI Taxonomy" id="46732"/>
    <lineage>
        <taxon>Eukaryota</taxon>
        <taxon>Metazoa</taxon>
        <taxon>Cnidaria</taxon>
        <taxon>Anthozoa</taxon>
        <taxon>Hexacorallia</taxon>
        <taxon>Scleractinia</taxon>
        <taxon>Astrocoeniina</taxon>
        <taxon>Pocilloporidae</taxon>
        <taxon>Pocillopora</taxon>
    </lineage>
</organism>
<dbReference type="AlphaFoldDB" id="A0AAU9VQN8"/>
<evidence type="ECO:0000256" key="1">
    <source>
        <dbReference type="ARBA" id="ARBA00004496"/>
    </source>
</evidence>
<dbReference type="GO" id="GO:0006417">
    <property type="term" value="P:regulation of translation"/>
    <property type="evidence" value="ECO:0007669"/>
    <property type="project" value="TreeGrafter"/>
</dbReference>
<dbReference type="Pfam" id="PF00076">
    <property type="entry name" value="RRM_1"/>
    <property type="match status" value="2"/>
</dbReference>
<dbReference type="FunFam" id="3.30.70.330:FF:000025">
    <property type="entry name" value="RNA-binding protein Musashi homolog 2 isoform X1"/>
    <property type="match status" value="1"/>
</dbReference>
<feature type="compositionally biased region" description="Gly residues" evidence="6">
    <location>
        <begin position="382"/>
        <end position="399"/>
    </location>
</feature>
<dbReference type="InterPro" id="IPR035979">
    <property type="entry name" value="RBD_domain_sf"/>
</dbReference>
<protein>
    <recommendedName>
        <fullName evidence="7">RRM domain-containing protein</fullName>
    </recommendedName>
</protein>
<evidence type="ECO:0000313" key="8">
    <source>
        <dbReference type="EMBL" id="CAH3033509.1"/>
    </source>
</evidence>
<feature type="region of interest" description="Disordered" evidence="6">
    <location>
        <begin position="371"/>
        <end position="408"/>
    </location>
</feature>
<keyword evidence="4 5" id="KW-0694">RNA-binding</keyword>
<accession>A0AAU9VQN8</accession>
<feature type="compositionally biased region" description="Polar residues" evidence="6">
    <location>
        <begin position="101"/>
        <end position="120"/>
    </location>
</feature>
<dbReference type="PANTHER" id="PTHR48032:SF18">
    <property type="entry name" value="RRM DOMAIN-CONTAINING PROTEIN"/>
    <property type="match status" value="1"/>
</dbReference>
<feature type="domain" description="RRM" evidence="7">
    <location>
        <begin position="120"/>
        <end position="197"/>
    </location>
</feature>
<feature type="domain" description="RRM" evidence="7">
    <location>
        <begin position="17"/>
        <end position="108"/>
    </location>
</feature>
<evidence type="ECO:0000313" key="9">
    <source>
        <dbReference type="Proteomes" id="UP001159428"/>
    </source>
</evidence>
<dbReference type="CDD" id="cd12325">
    <property type="entry name" value="RRM1_hnRNPA_hnRNPD_like"/>
    <property type="match status" value="1"/>
</dbReference>
<evidence type="ECO:0000256" key="4">
    <source>
        <dbReference type="ARBA" id="ARBA00022884"/>
    </source>
</evidence>
<dbReference type="SMART" id="SM00360">
    <property type="entry name" value="RRM"/>
    <property type="match status" value="2"/>
</dbReference>
<dbReference type="PANTHER" id="PTHR48032">
    <property type="entry name" value="RNA-BINDING PROTEIN MUSASHI HOMOLOG RBP6"/>
    <property type="match status" value="1"/>
</dbReference>
<name>A0AAU9VQN8_9CNID</name>
<dbReference type="SUPFAM" id="SSF54928">
    <property type="entry name" value="RNA-binding domain, RBD"/>
    <property type="match status" value="2"/>
</dbReference>
<evidence type="ECO:0000256" key="2">
    <source>
        <dbReference type="ARBA" id="ARBA00022490"/>
    </source>
</evidence>
<proteinExistence type="predicted"/>
<comment type="subcellular location">
    <subcellularLocation>
        <location evidence="1">Cytoplasm</location>
    </subcellularLocation>
</comment>